<organism evidence="10 11">
    <name type="scientific">Azospirillum oryzae</name>
    <dbReference type="NCBI Taxonomy" id="286727"/>
    <lineage>
        <taxon>Bacteria</taxon>
        <taxon>Pseudomonadati</taxon>
        <taxon>Pseudomonadota</taxon>
        <taxon>Alphaproteobacteria</taxon>
        <taxon>Rhodospirillales</taxon>
        <taxon>Azospirillaceae</taxon>
        <taxon>Azospirillum</taxon>
    </lineage>
</organism>
<dbReference type="Proteomes" id="UP000192936">
    <property type="component" value="Unassembled WGS sequence"/>
</dbReference>
<dbReference type="PANTHER" id="PTHR43357">
    <property type="entry name" value="INNER MEMBRANE ABC TRANSPORTER PERMEASE PROTEIN YDCV"/>
    <property type="match status" value="1"/>
</dbReference>
<dbReference type="Gene3D" id="1.10.3720.10">
    <property type="entry name" value="MetI-like"/>
    <property type="match status" value="1"/>
</dbReference>
<dbReference type="PROSITE" id="PS50928">
    <property type="entry name" value="ABC_TM1"/>
    <property type="match status" value="1"/>
</dbReference>
<evidence type="ECO:0000256" key="2">
    <source>
        <dbReference type="ARBA" id="ARBA00022448"/>
    </source>
</evidence>
<keyword evidence="4" id="KW-0997">Cell inner membrane</keyword>
<dbReference type="OrthoDB" id="9815533at2"/>
<dbReference type="AlphaFoldDB" id="A0A1X7HM53"/>
<dbReference type="RefSeq" id="WP_085091484.1">
    <property type="nucleotide sequence ID" value="NZ_FXAK01000009.1"/>
</dbReference>
<dbReference type="InterPro" id="IPR035906">
    <property type="entry name" value="MetI-like_sf"/>
</dbReference>
<feature type="transmembrane region" description="Helical" evidence="8">
    <location>
        <begin position="203"/>
        <end position="225"/>
    </location>
</feature>
<feature type="transmembrane region" description="Helical" evidence="8">
    <location>
        <begin position="144"/>
        <end position="163"/>
    </location>
</feature>
<dbReference type="InterPro" id="IPR000515">
    <property type="entry name" value="MetI-like"/>
</dbReference>
<evidence type="ECO:0000256" key="1">
    <source>
        <dbReference type="ARBA" id="ARBA00004429"/>
    </source>
</evidence>
<dbReference type="GO" id="GO:0055085">
    <property type="term" value="P:transmembrane transport"/>
    <property type="evidence" value="ECO:0007669"/>
    <property type="project" value="InterPro"/>
</dbReference>
<dbReference type="Pfam" id="PF00528">
    <property type="entry name" value="BPD_transp_1"/>
    <property type="match status" value="1"/>
</dbReference>
<evidence type="ECO:0000256" key="3">
    <source>
        <dbReference type="ARBA" id="ARBA00022475"/>
    </source>
</evidence>
<feature type="transmembrane region" description="Helical" evidence="8">
    <location>
        <begin position="245"/>
        <end position="266"/>
    </location>
</feature>
<dbReference type="PANTHER" id="PTHR43357:SF4">
    <property type="entry name" value="INNER MEMBRANE ABC TRANSPORTER PERMEASE PROTEIN YDCV"/>
    <property type="match status" value="1"/>
</dbReference>
<keyword evidence="5 8" id="KW-0812">Transmembrane</keyword>
<dbReference type="CDD" id="cd06261">
    <property type="entry name" value="TM_PBP2"/>
    <property type="match status" value="1"/>
</dbReference>
<feature type="transmembrane region" description="Helical" evidence="8">
    <location>
        <begin position="85"/>
        <end position="105"/>
    </location>
</feature>
<evidence type="ECO:0000256" key="4">
    <source>
        <dbReference type="ARBA" id="ARBA00022519"/>
    </source>
</evidence>
<feature type="domain" description="ABC transmembrane type-1" evidence="9">
    <location>
        <begin position="79"/>
        <end position="267"/>
    </location>
</feature>
<protein>
    <submittedName>
        <fullName evidence="10">Putative spermidine/putrescine transport system permease protein</fullName>
    </submittedName>
</protein>
<keyword evidence="2 8" id="KW-0813">Transport</keyword>
<gene>
    <name evidence="10" type="ORF">SAMN02982917_6661</name>
</gene>
<feature type="transmembrane region" description="Helical" evidence="8">
    <location>
        <begin position="21"/>
        <end position="48"/>
    </location>
</feature>
<reference evidence="10 11" key="1">
    <citation type="submission" date="2017-04" db="EMBL/GenBank/DDBJ databases">
        <authorList>
            <person name="Afonso C.L."/>
            <person name="Miller P.J."/>
            <person name="Scott M.A."/>
            <person name="Spackman E."/>
            <person name="Goraichik I."/>
            <person name="Dimitrov K.M."/>
            <person name="Suarez D.L."/>
            <person name="Swayne D.E."/>
        </authorList>
    </citation>
    <scope>NUCLEOTIDE SEQUENCE [LARGE SCALE GENOMIC DNA]</scope>
    <source>
        <strain evidence="10 11">A2P</strain>
    </source>
</reference>
<sequence>MSKPAISNTAGRRIDLDALSFRIVMTGIALLALVLLVAPTVVVIWVSFTSGYSLKFPPPGYSLRWYVELWNAWQLQFALMNSLKVAAWATGLSILLGVSASLGIARSPTLTARVLDSLFLSPLVLPALAFGLSSLMFFSMIGVPVSPLTLIIGHTVVSVPFVVRNTVASLAQMNPSLLEASASLGGGRWYGFRRVTLPLIRPGIMAGGFIAFMASFDNVPVSLFLRDAATDMLPIRMWQDLEGRLDVTVAALSGILIVATIALMLAMERVAGLSKRLT</sequence>
<evidence type="ECO:0000256" key="6">
    <source>
        <dbReference type="ARBA" id="ARBA00022989"/>
    </source>
</evidence>
<evidence type="ECO:0000313" key="11">
    <source>
        <dbReference type="Proteomes" id="UP000192936"/>
    </source>
</evidence>
<evidence type="ECO:0000313" key="10">
    <source>
        <dbReference type="EMBL" id="SMF89254.1"/>
    </source>
</evidence>
<dbReference type="GO" id="GO:0005886">
    <property type="term" value="C:plasma membrane"/>
    <property type="evidence" value="ECO:0007669"/>
    <property type="project" value="UniProtKB-SubCell"/>
</dbReference>
<keyword evidence="3" id="KW-1003">Cell membrane</keyword>
<evidence type="ECO:0000256" key="8">
    <source>
        <dbReference type="RuleBase" id="RU363032"/>
    </source>
</evidence>
<feature type="transmembrane region" description="Helical" evidence="8">
    <location>
        <begin position="117"/>
        <end position="138"/>
    </location>
</feature>
<evidence type="ECO:0000256" key="5">
    <source>
        <dbReference type="ARBA" id="ARBA00022692"/>
    </source>
</evidence>
<proteinExistence type="inferred from homology"/>
<keyword evidence="6 8" id="KW-1133">Transmembrane helix</keyword>
<dbReference type="SUPFAM" id="SSF161098">
    <property type="entry name" value="MetI-like"/>
    <property type="match status" value="1"/>
</dbReference>
<comment type="similarity">
    <text evidence="8">Belongs to the binding-protein-dependent transport system permease family.</text>
</comment>
<keyword evidence="7 8" id="KW-0472">Membrane</keyword>
<dbReference type="STRING" id="286727.SAMN02982917_6661"/>
<comment type="subcellular location">
    <subcellularLocation>
        <location evidence="1">Cell inner membrane</location>
        <topology evidence="1">Multi-pass membrane protein</topology>
    </subcellularLocation>
    <subcellularLocation>
        <location evidence="8">Cell membrane</location>
        <topology evidence="8">Multi-pass membrane protein</topology>
    </subcellularLocation>
</comment>
<evidence type="ECO:0000256" key="7">
    <source>
        <dbReference type="ARBA" id="ARBA00023136"/>
    </source>
</evidence>
<dbReference type="EMBL" id="FXAK01000009">
    <property type="protein sequence ID" value="SMF89254.1"/>
    <property type="molecule type" value="Genomic_DNA"/>
</dbReference>
<name>A0A1X7HM53_9PROT</name>
<accession>A0A1X7HM53</accession>
<evidence type="ECO:0000259" key="9">
    <source>
        <dbReference type="PROSITE" id="PS50928"/>
    </source>
</evidence>